<keyword evidence="8" id="KW-0119">Carbohydrate metabolism</keyword>
<evidence type="ECO:0000256" key="11">
    <source>
        <dbReference type="ARBA" id="ARBA00023326"/>
    </source>
</evidence>
<dbReference type="SUPFAM" id="SSF51126">
    <property type="entry name" value="Pectin lyase-like"/>
    <property type="match status" value="1"/>
</dbReference>
<organism evidence="19">
    <name type="scientific">Schizophyllum commune (strain H4-8 / FGSC 9210)</name>
    <name type="common">Split gill fungus</name>
    <dbReference type="NCBI Taxonomy" id="578458"/>
    <lineage>
        <taxon>Eukaryota</taxon>
        <taxon>Fungi</taxon>
        <taxon>Dikarya</taxon>
        <taxon>Basidiomycota</taxon>
        <taxon>Agaricomycotina</taxon>
        <taxon>Agaricomycetes</taxon>
        <taxon>Agaricomycetidae</taxon>
        <taxon>Agaricales</taxon>
        <taxon>Schizophyllaceae</taxon>
        <taxon>Schizophyllum</taxon>
    </lineage>
</organism>
<feature type="signal peptide" evidence="16">
    <location>
        <begin position="1"/>
        <end position="20"/>
    </location>
</feature>
<evidence type="ECO:0000256" key="15">
    <source>
        <dbReference type="RuleBase" id="RU361169"/>
    </source>
</evidence>
<dbReference type="PANTHER" id="PTHR31736:SF12">
    <property type="entry name" value="EXO-POLYGALACTURONASE, PUTATIVE-RELATED"/>
    <property type="match status" value="1"/>
</dbReference>
<evidence type="ECO:0000256" key="6">
    <source>
        <dbReference type="ARBA" id="ARBA00023157"/>
    </source>
</evidence>
<dbReference type="GO" id="GO:0004650">
    <property type="term" value="F:polygalacturonase activity"/>
    <property type="evidence" value="ECO:0007669"/>
    <property type="project" value="InterPro"/>
</dbReference>
<evidence type="ECO:0000256" key="5">
    <source>
        <dbReference type="ARBA" id="ARBA00022801"/>
    </source>
</evidence>
<dbReference type="OrthoDB" id="187139at2759"/>
<evidence type="ECO:0000256" key="4">
    <source>
        <dbReference type="ARBA" id="ARBA00022729"/>
    </source>
</evidence>
<evidence type="ECO:0000256" key="2">
    <source>
        <dbReference type="ARBA" id="ARBA00008834"/>
    </source>
</evidence>
<evidence type="ECO:0000256" key="13">
    <source>
        <dbReference type="ARBA" id="ARBA00038933"/>
    </source>
</evidence>
<evidence type="ECO:0000313" key="18">
    <source>
        <dbReference type="EMBL" id="EFI96502.1"/>
    </source>
</evidence>
<dbReference type="Gene3D" id="2.160.20.10">
    <property type="entry name" value="Single-stranded right-handed beta-helix, Pectin lyase-like"/>
    <property type="match status" value="1"/>
</dbReference>
<keyword evidence="4 16" id="KW-0732">Signal</keyword>
<evidence type="ECO:0000256" key="16">
    <source>
        <dbReference type="SAM" id="SignalP"/>
    </source>
</evidence>
<dbReference type="PANTHER" id="PTHR31736">
    <property type="match status" value="1"/>
</dbReference>
<evidence type="ECO:0000313" key="19">
    <source>
        <dbReference type="Proteomes" id="UP000007431"/>
    </source>
</evidence>
<dbReference type="GO" id="GO:0071555">
    <property type="term" value="P:cell wall organization"/>
    <property type="evidence" value="ECO:0007669"/>
    <property type="project" value="UniProtKB-KW"/>
</dbReference>
<name>D8Q7X1_SCHCM</name>
<evidence type="ECO:0000256" key="8">
    <source>
        <dbReference type="ARBA" id="ARBA00023277"/>
    </source>
</evidence>
<dbReference type="PROSITE" id="PS50181">
    <property type="entry name" value="FBOX"/>
    <property type="match status" value="1"/>
</dbReference>
<dbReference type="SMART" id="SM00256">
    <property type="entry name" value="FBOX"/>
    <property type="match status" value="1"/>
</dbReference>
<evidence type="ECO:0000256" key="14">
    <source>
        <dbReference type="ARBA" id="ARBA00048766"/>
    </source>
</evidence>
<evidence type="ECO:0000256" key="1">
    <source>
        <dbReference type="ARBA" id="ARBA00004613"/>
    </source>
</evidence>
<sequence>MLLLSLAFTTLWSLVLPVLGETCTLSPLGEGYDDTEQIESAVASCGQNGNIVFEEGVFNVTSATLAFEHIDQDDPQFTPDVDYWLNASNTYRVVFIQSQASWFVLTGSNFTVDAHGTGGILGNGQTWWSYFANRTREDGDGRPISFTLWQANNATIRDFTVDSPPFWCNTVAESENVLYDGMKCNATNQDPDWAGQNIVPNTDGINTFRADKVTLRNWDVTCGDDCLAIKGNSTNIFAENVMCRGGNGIAFGSLGQYANLTDNVENVVLDGITVYFKSWTGTKSGDPPTEGGGGTGNVTGVVARNVVLDQNDLPIHVYQTNGGHSGDDPSTLMFSNLTFQNWTGTATGRTLVNLDCSPAVGCANITFENFDVASQGDPEYLCANVDELEGLPASLPLNACNEDEVKRRLGGFLPPPLLTNGVIGRQSLLTTNQPASPPKQQPIHPIVSTMMAGFMYGHGWPANGGNPYHYPSPAAHPPYHARRHRRSLSLMHLPAELLNIILLNAHPMAILAVRKTCRTLYRVSKDVALWKDILRRLCFANDISFCSYPVDCMSLAQLEGAATAMSRILRVAEPAGGRYLFGATEDTVYLYDLCDLQRLRYRSTPRCVASYRLPGGKGRIQTVKTWPTPDNQGIEVMVENETYVPEDHVVIVVLAINPLSRNPSFRMVGRYEEDSSRFHSRVNDFIWISDDIPNEKAIVLWNFRNGRFTRWHLGRILDTVVASRDTVVSFSDDHLKSYADFLQLRRNPADDRGPIPGYQCMLRQTAGKISSDGVDRVWSYGYYGTGRQGPAFFSFATQDDLLYTHRVLDAGTATGSDRNHWPSKQLYRSDISGYWMKAPLKASEQDGLLAFFWEWKRSGSYRFELENKPENWDGACWFYVISRHLDEQGYSVAYNVGLHQCGRDFACMTKIISTSLLKTSSILLDGAPSP</sequence>
<keyword evidence="19" id="KW-1185">Reference proteome</keyword>
<dbReference type="KEGG" id="scm:SCHCO_0235495"/>
<proteinExistence type="inferred from homology"/>
<dbReference type="GO" id="GO:0005576">
    <property type="term" value="C:extracellular region"/>
    <property type="evidence" value="ECO:0007669"/>
    <property type="project" value="UniProtKB-SubCell"/>
</dbReference>
<keyword evidence="11" id="KW-0624">Polysaccharide degradation</keyword>
<dbReference type="InterPro" id="IPR011050">
    <property type="entry name" value="Pectin_lyase_fold/virulence"/>
</dbReference>
<dbReference type="InterPro" id="IPR036047">
    <property type="entry name" value="F-box-like_dom_sf"/>
</dbReference>
<dbReference type="STRING" id="578458.D8Q7X1"/>
<evidence type="ECO:0000256" key="10">
    <source>
        <dbReference type="ARBA" id="ARBA00023316"/>
    </source>
</evidence>
<comment type="function">
    <text evidence="12">Specific in hydrolyzing the terminal glycosidic bond of polygalacturonic acid and oligogalacturonates.</text>
</comment>
<comment type="catalytic activity">
    <reaction evidence="14">
        <text>[(1-&gt;4)-alpha-D-galacturonosyl](n) + H2O = alpha-D-galacturonate + [(1-&gt;4)-alpha-D-galacturonosyl](n-1)</text>
        <dbReference type="Rhea" id="RHEA:14117"/>
        <dbReference type="Rhea" id="RHEA-COMP:14570"/>
        <dbReference type="Rhea" id="RHEA-COMP:14572"/>
        <dbReference type="ChEBI" id="CHEBI:15377"/>
        <dbReference type="ChEBI" id="CHEBI:58658"/>
        <dbReference type="ChEBI" id="CHEBI:140523"/>
        <dbReference type="EC" id="3.2.1.67"/>
    </reaction>
</comment>
<evidence type="ECO:0000256" key="7">
    <source>
        <dbReference type="ARBA" id="ARBA00023180"/>
    </source>
</evidence>
<evidence type="ECO:0000256" key="3">
    <source>
        <dbReference type="ARBA" id="ARBA00022525"/>
    </source>
</evidence>
<keyword evidence="9 15" id="KW-0326">Glycosidase</keyword>
<keyword evidence="7" id="KW-0325">Glycoprotein</keyword>
<dbReference type="Pfam" id="PF00646">
    <property type="entry name" value="F-box"/>
    <property type="match status" value="1"/>
</dbReference>
<dbReference type="eggNOG" id="ENOG502QVQ1">
    <property type="taxonomic scope" value="Eukaryota"/>
</dbReference>
<dbReference type="EC" id="3.2.1.67" evidence="13"/>
<dbReference type="GO" id="GO:0000272">
    <property type="term" value="P:polysaccharide catabolic process"/>
    <property type="evidence" value="ECO:0007669"/>
    <property type="project" value="UniProtKB-KW"/>
</dbReference>
<dbReference type="Pfam" id="PF00295">
    <property type="entry name" value="Glyco_hydro_28"/>
    <property type="match status" value="1"/>
</dbReference>
<dbReference type="InterPro" id="IPR001810">
    <property type="entry name" value="F-box_dom"/>
</dbReference>
<dbReference type="AlphaFoldDB" id="D8Q7X1"/>
<dbReference type="InterPro" id="IPR012334">
    <property type="entry name" value="Pectin_lyas_fold"/>
</dbReference>
<dbReference type="RefSeq" id="XP_003031405.1">
    <property type="nucleotide sequence ID" value="XM_003031359.1"/>
</dbReference>
<feature type="domain" description="F-box" evidence="17">
    <location>
        <begin position="487"/>
        <end position="533"/>
    </location>
</feature>
<comment type="subcellular location">
    <subcellularLocation>
        <location evidence="1">Secreted</location>
    </subcellularLocation>
</comment>
<protein>
    <recommendedName>
        <fullName evidence="13">galacturonan 1,4-alpha-galacturonidase</fullName>
        <ecNumber evidence="13">3.2.1.67</ecNumber>
    </recommendedName>
</protein>
<dbReference type="VEuPathDB" id="FungiDB:SCHCODRAFT_0235495"/>
<gene>
    <name evidence="18" type="ORF">SCHCODRAFT_235495</name>
</gene>
<reference evidence="18 19" key="1">
    <citation type="journal article" date="2010" name="Nat. Biotechnol.">
        <title>Genome sequence of the model mushroom Schizophyllum commune.</title>
        <authorList>
            <person name="Ohm R.A."/>
            <person name="de Jong J.F."/>
            <person name="Lugones L.G."/>
            <person name="Aerts A."/>
            <person name="Kothe E."/>
            <person name="Stajich J.E."/>
            <person name="de Vries R.P."/>
            <person name="Record E."/>
            <person name="Levasseur A."/>
            <person name="Baker S.E."/>
            <person name="Bartholomew K.A."/>
            <person name="Coutinho P.M."/>
            <person name="Erdmann S."/>
            <person name="Fowler T.J."/>
            <person name="Gathman A.C."/>
            <person name="Lombard V."/>
            <person name="Henrissat B."/>
            <person name="Knabe N."/>
            <person name="Kuees U."/>
            <person name="Lilly W.W."/>
            <person name="Lindquist E."/>
            <person name="Lucas S."/>
            <person name="Magnuson J.K."/>
            <person name="Piumi F."/>
            <person name="Raudaskoski M."/>
            <person name="Salamov A."/>
            <person name="Schmutz J."/>
            <person name="Schwarze F.W.M.R."/>
            <person name="vanKuyk P.A."/>
            <person name="Horton J.S."/>
            <person name="Grigoriev I.V."/>
            <person name="Woesten H.A.B."/>
        </authorList>
    </citation>
    <scope>NUCLEOTIDE SEQUENCE [LARGE SCALE GENOMIC DNA]</scope>
    <source>
        <strain evidence="19">H4-8 / FGSC 9210</strain>
    </source>
</reference>
<comment type="similarity">
    <text evidence="2 15">Belongs to the glycosyl hydrolase 28 family.</text>
</comment>
<dbReference type="InterPro" id="IPR000743">
    <property type="entry name" value="Glyco_hydro_28"/>
</dbReference>
<feature type="chain" id="PRO_5003120638" description="galacturonan 1,4-alpha-galacturonidase" evidence="16">
    <location>
        <begin position="21"/>
        <end position="930"/>
    </location>
</feature>
<dbReference type="SUPFAM" id="SSF81383">
    <property type="entry name" value="F-box domain"/>
    <property type="match status" value="1"/>
</dbReference>
<keyword evidence="10" id="KW-0961">Cell wall biogenesis/degradation</keyword>
<accession>D8Q7X1</accession>
<keyword evidence="5 15" id="KW-0378">Hydrolase</keyword>
<dbReference type="InParanoid" id="D8Q7X1"/>
<dbReference type="Proteomes" id="UP000007431">
    <property type="component" value="Unassembled WGS sequence"/>
</dbReference>
<evidence type="ECO:0000256" key="12">
    <source>
        <dbReference type="ARBA" id="ARBA00037312"/>
    </source>
</evidence>
<keyword evidence="3" id="KW-0964">Secreted</keyword>
<evidence type="ECO:0000259" key="17">
    <source>
        <dbReference type="PROSITE" id="PS50181"/>
    </source>
</evidence>
<dbReference type="GO" id="GO:0047911">
    <property type="term" value="F:galacturan 1,4-alpha-galacturonidase activity"/>
    <property type="evidence" value="ECO:0007669"/>
    <property type="project" value="UniProtKB-EC"/>
</dbReference>
<dbReference type="EMBL" id="GL377307">
    <property type="protein sequence ID" value="EFI96502.1"/>
    <property type="molecule type" value="Genomic_DNA"/>
</dbReference>
<evidence type="ECO:0000256" key="9">
    <source>
        <dbReference type="ARBA" id="ARBA00023295"/>
    </source>
</evidence>
<dbReference type="HOGENOM" id="CLU_314525_0_0_1"/>
<dbReference type="GeneID" id="9587606"/>
<keyword evidence="6" id="KW-1015">Disulfide bond</keyword>